<evidence type="ECO:0000259" key="3">
    <source>
        <dbReference type="Pfam" id="PF00501"/>
    </source>
</evidence>
<dbReference type="InterPro" id="IPR045851">
    <property type="entry name" value="AMP-bd_C_sf"/>
</dbReference>
<dbReference type="GO" id="GO:0031957">
    <property type="term" value="F:very long-chain fatty acid-CoA ligase activity"/>
    <property type="evidence" value="ECO:0007669"/>
    <property type="project" value="TreeGrafter"/>
</dbReference>
<dbReference type="SUPFAM" id="SSF53474">
    <property type="entry name" value="alpha/beta-Hydrolases"/>
    <property type="match status" value="1"/>
</dbReference>
<reference evidence="5" key="2">
    <citation type="submission" date="2020-02" db="EMBL/GenBank/DDBJ databases">
        <authorList>
            <person name="Gilchrist C.L.M."/>
            <person name="Chooi Y.-H."/>
        </authorList>
    </citation>
    <scope>NUCLEOTIDE SEQUENCE</scope>
    <source>
        <strain evidence="5">MST-FP2251</strain>
    </source>
</reference>
<evidence type="ECO:0000256" key="1">
    <source>
        <dbReference type="ARBA" id="ARBA00022450"/>
    </source>
</evidence>
<dbReference type="InterPro" id="IPR001031">
    <property type="entry name" value="Thioesterase"/>
</dbReference>
<evidence type="ECO:0000259" key="4">
    <source>
        <dbReference type="Pfam" id="PF00975"/>
    </source>
</evidence>
<dbReference type="InterPro" id="IPR042099">
    <property type="entry name" value="ANL_N_sf"/>
</dbReference>
<sequence>MPENPIPACNLMKLLKNVVEKAPSRGITVHGPGNMESPIRLSYRDIHEATIRNAGSLGSIPGFQRGSIVLLHLDNHVDNIIWLWSLLYAGCIPVMSTPFPHDERLRRAHLLHLKSLLHNPICLTHEKLVGEFGCQNTILQLRTVESIGSNKRHCTETPKDAEPSTTDDSIAIIMLTSGSTGHAKGVPLTHRQIQTSLAGKQQFLSLGATYTTLNWIALDHVASLLEMHFHPMLVNMDQIHVHPADIVADPRRLLHFISQYRVQKVFAPNFLLANLYREIETMGPLPDPGWDLSCLQYLVSGGESNTVQCCATLADILSRYKAPMNCIVPSFGMTETCAGFTWNTNFPAYDMSKNFEFAFLGGCVIDGIRMRTTSISDPGLLVEQDTIGNFEVTGPIVFREYYNNPEATRDAFTKDGWFQTGDLAIIDAAGQLNIVGRSKDVICINGIKYSSHEIEHTIEDARISSLTPGFTVCVPYRPDGAQTEQLAVLYLPLYNQGDNQRQEDIEARMQALNEITRVSLFMTGSRPYVLPLNRSTLVKTSLGKLSRNKIKNSLETGTYVELDQINTQIIKAYLLSHITSPQGHLETSLLEAALKALPVSPDEFGVETPFLGIAITSMELISFKKNAEDLTRQDIPMFYILTCPTVRYLARQLQDDHRGYDPVVSIRPNGTKTPLWLVHPVGGEVLVFVHLANLFTDRPVHGLRARGLNPGERPFRDIHEASAEYYTALKRKQPRGPYAVIGYSYGSLVAFEIAKLLDQNGDNVQFFGSLDLPPYHAQVISQGDWTTSLLHLASSISIIAETDMGSLLTKLECKSQDQAVQLLLTLSPPERLRELNMTAQGLKQWAHLTFAMTQAVKGYTPTGKIQSLDVFYTAPSDALGVREEEWQSQHRQWSRFGRLETRFHAVPGLHYRLLDKENVHSVYRILARAILAREL</sequence>
<dbReference type="InterPro" id="IPR000873">
    <property type="entry name" value="AMP-dep_synth/lig_dom"/>
</dbReference>
<protein>
    <submittedName>
        <fullName evidence="5">Uncharacterized protein</fullName>
    </submittedName>
</protein>
<keyword evidence="1" id="KW-0596">Phosphopantetheine</keyword>
<accession>A0AAD4GSD2</accession>
<dbReference type="EMBL" id="VCAU01000080">
    <property type="protein sequence ID" value="KAF9886273.1"/>
    <property type="molecule type" value="Genomic_DNA"/>
</dbReference>
<evidence type="ECO:0000256" key="2">
    <source>
        <dbReference type="ARBA" id="ARBA00022553"/>
    </source>
</evidence>
<dbReference type="Gene3D" id="3.40.50.1820">
    <property type="entry name" value="alpha/beta hydrolase"/>
    <property type="match status" value="1"/>
</dbReference>
<dbReference type="Pfam" id="PF00975">
    <property type="entry name" value="Thioesterase"/>
    <property type="match status" value="1"/>
</dbReference>
<evidence type="ECO:0000313" key="6">
    <source>
        <dbReference type="Proteomes" id="UP001194746"/>
    </source>
</evidence>
<dbReference type="Proteomes" id="UP001194746">
    <property type="component" value="Unassembled WGS sequence"/>
</dbReference>
<dbReference type="GO" id="GO:0006633">
    <property type="term" value="P:fatty acid biosynthetic process"/>
    <property type="evidence" value="ECO:0007669"/>
    <property type="project" value="TreeGrafter"/>
</dbReference>
<dbReference type="Gene3D" id="3.40.50.12780">
    <property type="entry name" value="N-terminal domain of ligase-like"/>
    <property type="match status" value="1"/>
</dbReference>
<reference evidence="5" key="1">
    <citation type="journal article" date="2019" name="Beilstein J. Org. Chem.">
        <title>Nanangenines: drimane sesquiterpenoids as the dominant metabolite cohort of a novel Australian fungus, Aspergillus nanangensis.</title>
        <authorList>
            <person name="Lacey H.J."/>
            <person name="Gilchrist C.L.M."/>
            <person name="Crombie A."/>
            <person name="Kalaitzis J.A."/>
            <person name="Vuong D."/>
            <person name="Rutledge P.J."/>
            <person name="Turner P."/>
            <person name="Pitt J.I."/>
            <person name="Lacey E."/>
            <person name="Chooi Y.H."/>
            <person name="Piggott A.M."/>
        </authorList>
    </citation>
    <scope>NUCLEOTIDE SEQUENCE</scope>
    <source>
        <strain evidence="5">MST-FP2251</strain>
    </source>
</reference>
<dbReference type="SUPFAM" id="SSF56801">
    <property type="entry name" value="Acetyl-CoA synthetase-like"/>
    <property type="match status" value="1"/>
</dbReference>
<feature type="domain" description="Thioesterase" evidence="4">
    <location>
        <begin position="674"/>
        <end position="927"/>
    </location>
</feature>
<dbReference type="Gene3D" id="3.30.300.30">
    <property type="match status" value="1"/>
</dbReference>
<dbReference type="PANTHER" id="PTHR24096">
    <property type="entry name" value="LONG-CHAIN-FATTY-ACID--COA LIGASE"/>
    <property type="match status" value="1"/>
</dbReference>
<evidence type="ECO:0000313" key="5">
    <source>
        <dbReference type="EMBL" id="KAF9886273.1"/>
    </source>
</evidence>
<dbReference type="PROSITE" id="PS00455">
    <property type="entry name" value="AMP_BINDING"/>
    <property type="match status" value="1"/>
</dbReference>
<keyword evidence="2" id="KW-0597">Phosphoprotein</keyword>
<dbReference type="AlphaFoldDB" id="A0AAD4GSD2"/>
<dbReference type="InterPro" id="IPR020845">
    <property type="entry name" value="AMP-binding_CS"/>
</dbReference>
<dbReference type="SUPFAM" id="SSF47336">
    <property type="entry name" value="ACP-like"/>
    <property type="match status" value="1"/>
</dbReference>
<gene>
    <name evidence="5" type="ORF">FE257_011886</name>
</gene>
<feature type="domain" description="AMP-dependent synthetase/ligase" evidence="3">
    <location>
        <begin position="36"/>
        <end position="402"/>
    </location>
</feature>
<dbReference type="Pfam" id="PF00501">
    <property type="entry name" value="AMP-binding"/>
    <property type="match status" value="1"/>
</dbReference>
<organism evidence="5 6">
    <name type="scientific">Aspergillus nanangensis</name>
    <dbReference type="NCBI Taxonomy" id="2582783"/>
    <lineage>
        <taxon>Eukaryota</taxon>
        <taxon>Fungi</taxon>
        <taxon>Dikarya</taxon>
        <taxon>Ascomycota</taxon>
        <taxon>Pezizomycotina</taxon>
        <taxon>Eurotiomycetes</taxon>
        <taxon>Eurotiomycetidae</taxon>
        <taxon>Eurotiales</taxon>
        <taxon>Aspergillaceae</taxon>
        <taxon>Aspergillus</taxon>
        <taxon>Aspergillus subgen. Circumdati</taxon>
    </lineage>
</organism>
<dbReference type="PANTHER" id="PTHR24096:SF267">
    <property type="entry name" value="MALONATE--COA LIGASE ACSF3, MITOCHONDRIAL"/>
    <property type="match status" value="1"/>
</dbReference>
<keyword evidence="6" id="KW-1185">Reference proteome</keyword>
<comment type="caution">
    <text evidence="5">The sequence shown here is derived from an EMBL/GenBank/DDBJ whole genome shotgun (WGS) entry which is preliminary data.</text>
</comment>
<name>A0AAD4GSD2_ASPNN</name>
<dbReference type="InterPro" id="IPR029058">
    <property type="entry name" value="AB_hydrolase_fold"/>
</dbReference>
<dbReference type="InterPro" id="IPR036736">
    <property type="entry name" value="ACP-like_sf"/>
</dbReference>
<proteinExistence type="predicted"/>